<gene>
    <name evidence="1" type="ORF">SAMN05216382_0589</name>
</gene>
<dbReference type="RefSeq" id="WP_143051784.1">
    <property type="nucleotide sequence ID" value="NZ_FNZZ01000001.1"/>
</dbReference>
<dbReference type="Proteomes" id="UP000199214">
    <property type="component" value="Unassembled WGS sequence"/>
</dbReference>
<organism evidence="1 2">
    <name type="scientific">Sphingomonas palmae</name>
    <dbReference type="NCBI Taxonomy" id="1855283"/>
    <lineage>
        <taxon>Bacteria</taxon>
        <taxon>Pseudomonadati</taxon>
        <taxon>Pseudomonadota</taxon>
        <taxon>Alphaproteobacteria</taxon>
        <taxon>Sphingomonadales</taxon>
        <taxon>Sphingomonadaceae</taxon>
        <taxon>Sphingomonas</taxon>
    </lineage>
</organism>
<sequence>MRKGRNIPAMIVAVLGGVLVSMLAGLLLASYAVAGVSPSYLPEPALHQTRIAQESASLPEPTTIQRIAADVDAAQVGRREL</sequence>
<proteinExistence type="predicted"/>
<dbReference type="EMBL" id="FNZZ01000001">
    <property type="protein sequence ID" value="SEK53139.1"/>
    <property type="molecule type" value="Genomic_DNA"/>
</dbReference>
<dbReference type="AlphaFoldDB" id="A0A1H7HSA8"/>
<protein>
    <submittedName>
        <fullName evidence="1">Uncharacterized protein</fullName>
    </submittedName>
</protein>
<dbReference type="STRING" id="1855283.SAMN05216382_0589"/>
<keyword evidence="2" id="KW-1185">Reference proteome</keyword>
<evidence type="ECO:0000313" key="2">
    <source>
        <dbReference type="Proteomes" id="UP000199214"/>
    </source>
</evidence>
<dbReference type="OrthoDB" id="9872540at2"/>
<accession>A0A1H7HSA8</accession>
<name>A0A1H7HSA8_9SPHN</name>
<evidence type="ECO:0000313" key="1">
    <source>
        <dbReference type="EMBL" id="SEK53139.1"/>
    </source>
</evidence>
<reference evidence="2" key="1">
    <citation type="submission" date="2016-10" db="EMBL/GenBank/DDBJ databases">
        <authorList>
            <person name="Varghese N."/>
            <person name="Submissions S."/>
        </authorList>
    </citation>
    <scope>NUCLEOTIDE SEQUENCE [LARGE SCALE GENOMIC DNA]</scope>
    <source>
        <strain evidence="2">JS21-1</strain>
    </source>
</reference>